<feature type="compositionally biased region" description="Pro residues" evidence="13">
    <location>
        <begin position="505"/>
        <end position="514"/>
    </location>
</feature>
<evidence type="ECO:0000313" key="15">
    <source>
        <dbReference type="Proteomes" id="UP000829291"/>
    </source>
</evidence>
<keyword evidence="15" id="KW-1185">Reference proteome</keyword>
<dbReference type="Pfam" id="PF25447">
    <property type="entry name" value="RING_ZNF598"/>
    <property type="match status" value="1"/>
</dbReference>
<evidence type="ECO:0000256" key="11">
    <source>
        <dbReference type="ARBA" id="ARBA00035113"/>
    </source>
</evidence>
<comment type="subcellular location">
    <subcellularLocation>
        <location evidence="2">Cytoplasm</location>
    </subcellularLocation>
</comment>
<feature type="compositionally biased region" description="Basic and acidic residues" evidence="13">
    <location>
        <begin position="599"/>
        <end position="634"/>
    </location>
</feature>
<dbReference type="SMART" id="SM00355">
    <property type="entry name" value="ZnF_C2H2"/>
    <property type="match status" value="5"/>
</dbReference>
<dbReference type="Gene3D" id="3.30.40.10">
    <property type="entry name" value="Zinc/RING finger domain, C3HC4 (zinc finger)"/>
    <property type="match status" value="1"/>
</dbReference>
<protein>
    <recommendedName>
        <fullName evidence="4">RING-type E3 ubiquitin transferase</fullName>
        <ecNumber evidence="4">2.3.2.27</ecNumber>
    </recommendedName>
</protein>
<dbReference type="GO" id="GO:0043022">
    <property type="term" value="F:ribosome binding"/>
    <property type="evidence" value="ECO:0007669"/>
    <property type="project" value="TreeGrafter"/>
</dbReference>
<dbReference type="FunCoup" id="A0A6J0BAU9">
    <property type="interactions" value="275"/>
</dbReference>
<comment type="pathway">
    <text evidence="3">Protein modification; protein ubiquitination.</text>
</comment>
<organism evidence="16">
    <name type="scientific">Neodiprion lecontei</name>
    <name type="common">Redheaded pine sawfly</name>
    <dbReference type="NCBI Taxonomy" id="441921"/>
    <lineage>
        <taxon>Eukaryota</taxon>
        <taxon>Metazoa</taxon>
        <taxon>Ecdysozoa</taxon>
        <taxon>Arthropoda</taxon>
        <taxon>Hexapoda</taxon>
        <taxon>Insecta</taxon>
        <taxon>Pterygota</taxon>
        <taxon>Neoptera</taxon>
        <taxon>Endopterygota</taxon>
        <taxon>Hymenoptera</taxon>
        <taxon>Tenthredinoidea</taxon>
        <taxon>Diprionidae</taxon>
        <taxon>Diprioninae</taxon>
        <taxon>Neodiprion</taxon>
    </lineage>
</organism>
<evidence type="ECO:0000256" key="2">
    <source>
        <dbReference type="ARBA" id="ARBA00004496"/>
    </source>
</evidence>
<keyword evidence="7" id="KW-0808">Transferase</keyword>
<dbReference type="GeneID" id="107218118"/>
<keyword evidence="5" id="KW-0963">Cytoplasm</keyword>
<dbReference type="PANTHER" id="PTHR22938">
    <property type="entry name" value="ZINC FINGER PROTEIN 598"/>
    <property type="match status" value="1"/>
</dbReference>
<dbReference type="PANTHER" id="PTHR22938:SF0">
    <property type="entry name" value="E3 UBIQUITIN-PROTEIN LIGASE ZNF598"/>
    <property type="match status" value="1"/>
</dbReference>
<dbReference type="PROSITE" id="PS50089">
    <property type="entry name" value="ZF_RING_2"/>
    <property type="match status" value="1"/>
</dbReference>
<dbReference type="RefSeq" id="XP_015511366.1">
    <property type="nucleotide sequence ID" value="XM_015655880.2"/>
</dbReference>
<name>A0A6J0BAU9_NEOLC</name>
<evidence type="ECO:0000256" key="3">
    <source>
        <dbReference type="ARBA" id="ARBA00004906"/>
    </source>
</evidence>
<evidence type="ECO:0000256" key="1">
    <source>
        <dbReference type="ARBA" id="ARBA00000900"/>
    </source>
</evidence>
<dbReference type="Pfam" id="PF23230">
    <property type="entry name" value="zf-C2H2_13"/>
    <property type="match status" value="1"/>
</dbReference>
<dbReference type="GO" id="GO:0016567">
    <property type="term" value="P:protein ubiquitination"/>
    <property type="evidence" value="ECO:0007669"/>
    <property type="project" value="TreeGrafter"/>
</dbReference>
<dbReference type="GO" id="GO:0072344">
    <property type="term" value="P:rescue of stalled ribosome"/>
    <property type="evidence" value="ECO:0007669"/>
    <property type="project" value="InterPro"/>
</dbReference>
<feature type="compositionally biased region" description="Basic and acidic residues" evidence="13">
    <location>
        <begin position="650"/>
        <end position="667"/>
    </location>
</feature>
<evidence type="ECO:0000256" key="5">
    <source>
        <dbReference type="ARBA" id="ARBA00022490"/>
    </source>
</evidence>
<dbReference type="InterPro" id="IPR001841">
    <property type="entry name" value="Znf_RING"/>
</dbReference>
<evidence type="ECO:0000313" key="16">
    <source>
        <dbReference type="RefSeq" id="XP_015511366.1"/>
    </source>
</evidence>
<evidence type="ECO:0000256" key="7">
    <source>
        <dbReference type="ARBA" id="ARBA00022679"/>
    </source>
</evidence>
<dbReference type="PROSITE" id="PS00028">
    <property type="entry name" value="ZINC_FINGER_C2H2_1"/>
    <property type="match status" value="2"/>
</dbReference>
<keyword evidence="9 12" id="KW-0863">Zinc-finger</keyword>
<dbReference type="InterPro" id="IPR056437">
    <property type="entry name" value="Znf-C2H2_ZNF598/HEL2"/>
</dbReference>
<feature type="compositionally biased region" description="Polar residues" evidence="13">
    <location>
        <begin position="676"/>
        <end position="708"/>
    </location>
</feature>
<keyword evidence="10" id="KW-0862">Zinc</keyword>
<evidence type="ECO:0000259" key="14">
    <source>
        <dbReference type="PROSITE" id="PS50089"/>
    </source>
</evidence>
<dbReference type="AlphaFoldDB" id="A0A6J0BAU9"/>
<keyword evidence="8" id="KW-0479">Metal-binding</keyword>
<dbReference type="InParanoid" id="A0A6J0BAU9"/>
<evidence type="ECO:0000256" key="8">
    <source>
        <dbReference type="ARBA" id="ARBA00022723"/>
    </source>
</evidence>
<dbReference type="OrthoDB" id="3838338at2759"/>
<feature type="compositionally biased region" description="Low complexity" evidence="13">
    <location>
        <begin position="577"/>
        <end position="598"/>
    </location>
</feature>
<feature type="domain" description="RING-type" evidence="14">
    <location>
        <begin position="14"/>
        <end position="54"/>
    </location>
</feature>
<feature type="compositionally biased region" description="Polar residues" evidence="13">
    <location>
        <begin position="720"/>
        <end position="729"/>
    </location>
</feature>
<dbReference type="CDD" id="cd16615">
    <property type="entry name" value="RING-HC_ZNF598"/>
    <property type="match status" value="1"/>
</dbReference>
<proteinExistence type="inferred from homology"/>
<feature type="compositionally biased region" description="Low complexity" evidence="13">
    <location>
        <begin position="515"/>
        <end position="537"/>
    </location>
</feature>
<dbReference type="GO" id="GO:0005737">
    <property type="term" value="C:cytoplasm"/>
    <property type="evidence" value="ECO:0007669"/>
    <property type="project" value="UniProtKB-SubCell"/>
</dbReference>
<dbReference type="InterPro" id="IPR044288">
    <property type="entry name" value="ZNF598/HEL2"/>
</dbReference>
<feature type="compositionally biased region" description="Polar residues" evidence="13">
    <location>
        <begin position="412"/>
        <end position="451"/>
    </location>
</feature>
<dbReference type="GO" id="GO:0061630">
    <property type="term" value="F:ubiquitin protein ligase activity"/>
    <property type="evidence" value="ECO:0007669"/>
    <property type="project" value="UniProtKB-EC"/>
</dbReference>
<evidence type="ECO:0000256" key="4">
    <source>
        <dbReference type="ARBA" id="ARBA00012483"/>
    </source>
</evidence>
<evidence type="ECO:0000256" key="9">
    <source>
        <dbReference type="ARBA" id="ARBA00022771"/>
    </source>
</evidence>
<feature type="compositionally biased region" description="Basic and acidic residues" evidence="13">
    <location>
        <begin position="296"/>
        <end position="309"/>
    </location>
</feature>
<dbReference type="InterPro" id="IPR057634">
    <property type="entry name" value="PAH_ZNF598/HEL2"/>
</dbReference>
<dbReference type="GO" id="GO:0008270">
    <property type="term" value="F:zinc ion binding"/>
    <property type="evidence" value="ECO:0007669"/>
    <property type="project" value="UniProtKB-KW"/>
</dbReference>
<dbReference type="Pfam" id="PF23202">
    <property type="entry name" value="PAH_ZNF598"/>
    <property type="match status" value="1"/>
</dbReference>
<accession>A0A6J0BAU9</accession>
<dbReference type="KEGG" id="nlo:107218118"/>
<feature type="compositionally biased region" description="Polar residues" evidence="13">
    <location>
        <begin position="475"/>
        <end position="494"/>
    </location>
</feature>
<comment type="similarity">
    <text evidence="11">Belongs to the ZNF598/HEL2 family.</text>
</comment>
<evidence type="ECO:0000256" key="12">
    <source>
        <dbReference type="PROSITE-ProRule" id="PRU00175"/>
    </source>
</evidence>
<dbReference type="InterPro" id="IPR013087">
    <property type="entry name" value="Znf_C2H2_type"/>
</dbReference>
<keyword evidence="6" id="KW-0597">Phosphoprotein</keyword>
<feature type="region of interest" description="Disordered" evidence="13">
    <location>
        <begin position="412"/>
        <end position="735"/>
    </location>
</feature>
<evidence type="ECO:0000256" key="13">
    <source>
        <dbReference type="SAM" id="MobiDB-lite"/>
    </source>
</evidence>
<reference evidence="16" key="1">
    <citation type="submission" date="2025-08" db="UniProtKB">
        <authorList>
            <consortium name="RefSeq"/>
        </authorList>
    </citation>
    <scope>IDENTIFICATION</scope>
    <source>
        <tissue evidence="16">Thorax and Abdomen</tissue>
    </source>
</reference>
<evidence type="ECO:0000256" key="6">
    <source>
        <dbReference type="ARBA" id="ARBA00022553"/>
    </source>
</evidence>
<dbReference type="Proteomes" id="UP000829291">
    <property type="component" value="Chromosome 2"/>
</dbReference>
<feature type="region of interest" description="Disordered" evidence="13">
    <location>
        <begin position="279"/>
        <end position="309"/>
    </location>
</feature>
<feature type="compositionally biased region" description="Polar residues" evidence="13">
    <location>
        <begin position="538"/>
        <end position="562"/>
    </location>
</feature>
<dbReference type="InterPro" id="IPR041888">
    <property type="entry name" value="RING-HC_ZNF598/HEL2"/>
</dbReference>
<dbReference type="EC" id="2.3.2.27" evidence="4"/>
<dbReference type="InterPro" id="IPR013083">
    <property type="entry name" value="Znf_RING/FYVE/PHD"/>
</dbReference>
<comment type="catalytic activity">
    <reaction evidence="1">
        <text>S-ubiquitinyl-[E2 ubiquitin-conjugating enzyme]-L-cysteine + [acceptor protein]-L-lysine = [E2 ubiquitin-conjugating enzyme]-L-cysteine + N(6)-ubiquitinyl-[acceptor protein]-L-lysine.</text>
        <dbReference type="EC" id="2.3.2.27"/>
    </reaction>
</comment>
<sequence length="945" mass="105535">MSKSEDHNDTDNACVVCFKNVEIYSIGMCEHPVCHDCSTRMRVLCCQNECPICRQDLPKVVFTREVKPFRHLRKGNLFDKRYNIYFDDEGIQERFIKLLAHSCDICKERQVFSNFNSLKDHMRRLHELHYCDLCVDNLKIFSHERRCYTRSDLAQHRRKGDVDDRSHKGHPLCEFCDQRYMDNDELFRHLRRDHLYCHFCDADGLHQYYSTYDYLRDHFRLEHFLCEEGPCAEEKFTCVFRSDIDLKAHKASIHGKQLGKAAAKQARTLELEFTLAPRGDSRNNRRMPGISSLTRNTREHNSNRDYNNREYNNRDFQQEAGAVGGVDYFLTTNEPTYLRQPSVDFQSTQEFPTLGNATPVVPNLGQTKSRGNLTIRSTMRPTTLDVTDENFPALGPESSSASGTISKTVNLSVSSSNKLGPSTPQRQQSATSNVSIHVNHKPNGTVTTRVSGPNIRIRPAQLSRDSDFPALGNPEPSTNLNTAQWTKVTCTKTPHNVVPKSKKVAPPPLAPSPPIASGKDFPSLSKSSKSNKQSTISVVPSTPSWVQPQTSETNSAKATSDCTKGKTKKKKAKQITNSSNSSGNESSSSKSNSNASNLNKDKESFKNAEDVVKKENSASKNSTDEPKKVEDVKRGGGTSKSKAASAMVSEELKQNEEVPRKDNEQSKKEKKKSKNVSQINVSSTDNTFNSASSVNGNSSTVNAQPNTVQRKRSELKIDSLKSTNNNTNFEDFPALGSLPTRPPGFTEPPPGFGSAPPPPPGFFVTLNSVQRPQSNGLTFTNSSGQSYSILPNNDKQQDKHYEYVPPPDFSKRNKNLVAKVSEELGVSEAIEEFRYLSGLFRQGTCNAQDYYSRCRDSMGMSAFGTIFPELLVLLPDISKQQELFKIHKKESGSKLKGLDACATCAQVVKSGSDLRAHLSSHALENHFPVLGKVAPIQQSNSWVRK</sequence>
<evidence type="ECO:0000256" key="10">
    <source>
        <dbReference type="ARBA" id="ARBA00022833"/>
    </source>
</evidence>
<gene>
    <name evidence="16" type="primary">LOC107218118</name>
</gene>